<dbReference type="PANTHER" id="PTHR19848">
    <property type="entry name" value="WD40 REPEAT PROTEIN"/>
    <property type="match status" value="1"/>
</dbReference>
<dbReference type="CDD" id="cd00200">
    <property type="entry name" value="WD40"/>
    <property type="match status" value="1"/>
</dbReference>
<evidence type="ECO:0000313" key="6">
    <source>
        <dbReference type="EMBL" id="MBW4546791.1"/>
    </source>
</evidence>
<evidence type="ECO:0000256" key="2">
    <source>
        <dbReference type="ARBA" id="ARBA00022737"/>
    </source>
</evidence>
<evidence type="ECO:0000259" key="4">
    <source>
        <dbReference type="Pfam" id="PF00656"/>
    </source>
</evidence>
<dbReference type="SUPFAM" id="SSF50978">
    <property type="entry name" value="WD40 repeat-like"/>
    <property type="match status" value="2"/>
</dbReference>
<reference evidence="6" key="2">
    <citation type="journal article" date="2022" name="Microbiol. Resour. Announc.">
        <title>Metagenome Sequencing to Explore Phylogenomics of Terrestrial Cyanobacteria.</title>
        <authorList>
            <person name="Ward R.D."/>
            <person name="Stajich J.E."/>
            <person name="Johansen J.R."/>
            <person name="Huntemann M."/>
            <person name="Clum A."/>
            <person name="Foster B."/>
            <person name="Foster B."/>
            <person name="Roux S."/>
            <person name="Palaniappan K."/>
            <person name="Varghese N."/>
            <person name="Mukherjee S."/>
            <person name="Reddy T.B.K."/>
            <person name="Daum C."/>
            <person name="Copeland A."/>
            <person name="Chen I.A."/>
            <person name="Ivanova N.N."/>
            <person name="Kyrpides N.C."/>
            <person name="Shapiro N."/>
            <person name="Eloe-Fadrosh E.A."/>
            <person name="Pietrasiak N."/>
        </authorList>
    </citation>
    <scope>NUCLEOTIDE SEQUENCE</scope>
    <source>
        <strain evidence="6">CPER-KK1</strain>
    </source>
</reference>
<feature type="repeat" description="WD" evidence="3">
    <location>
        <begin position="930"/>
        <end position="964"/>
    </location>
</feature>
<dbReference type="Gene3D" id="2.130.10.10">
    <property type="entry name" value="YVTN repeat-like/Quinoprotein amine dehydrogenase"/>
    <property type="match status" value="3"/>
</dbReference>
<dbReference type="EMBL" id="JAHHIF010000030">
    <property type="protein sequence ID" value="MBW4546791.1"/>
    <property type="molecule type" value="Genomic_DNA"/>
</dbReference>
<dbReference type="InterPro" id="IPR001680">
    <property type="entry name" value="WD40_rpt"/>
</dbReference>
<feature type="repeat" description="WD" evidence="3">
    <location>
        <begin position="1056"/>
        <end position="1088"/>
    </location>
</feature>
<dbReference type="Pfam" id="PF00400">
    <property type="entry name" value="WD40"/>
    <property type="match status" value="10"/>
</dbReference>
<feature type="domain" description="Peptidase C14 caspase" evidence="4">
    <location>
        <begin position="6"/>
        <end position="259"/>
    </location>
</feature>
<dbReference type="SUPFAM" id="SSF52540">
    <property type="entry name" value="P-loop containing nucleoside triphosphate hydrolases"/>
    <property type="match status" value="1"/>
</dbReference>
<feature type="repeat" description="WD" evidence="3">
    <location>
        <begin position="1139"/>
        <end position="1172"/>
    </location>
</feature>
<dbReference type="SUPFAM" id="SSF52129">
    <property type="entry name" value="Caspase-like"/>
    <property type="match status" value="1"/>
</dbReference>
<dbReference type="InterPro" id="IPR019775">
    <property type="entry name" value="WD40_repeat_CS"/>
</dbReference>
<sequence>MAEIKRSLAVVIGINQYVNGIPALKTAVNDVRKIAHILETKYQYEVLRLLDEDATGTQLRELFAAFEQQTLPLPDGSKTQLHPDDRLLFYFAGHGIALDALDNADGPMGFLVPQDARMDNDNSLLPMKRLHDALLALPCRHLLVILDCCFAGAFRWAGQRDAVRAQKMYRERYERFISGYAQQVITSAADDEKAADSLYRFGQRSEHEGHSPFAELLLKGLSGEADFRCDGVITATELYVYIHGELGNTSAKQTPGFSQLKRHNKGEYIFPIPGFKANKLEEAPKLDEKANPYKGLESFEERDSDKFFGRKALIETLQDFVTNHPLTVVLGASGSGKSSLVKAGLIPQLKKQREQWRVLETIRPGESPFRALNQALEREKLPVFAIPNQATDDLTSGDASKEGNSSDNTLWYEQGLQNLSFNLVAWRELYPNSKLLLVIDQSEELVTLSRDEVVREMFLKGLERALKAFPDWLRIVLTLRSDFEPQFRETALEPYWSGARFIVPVMTREELRQAIVEPATAKVMYFEPPKLVDDLIDEVVQMPGALPLLSFTLSELYLKYIKSVKEGKRNNRAITQEDYEQLGGVARSLTQRADCEYEELKKRDLAYERTVRHVMLRMVAVGGGELARRRVLCNELEYPEPENARVKEVIERFVAARLLVKGRDIKNQEYVEPAHDVLVRGWQKLLSWKQQEQESLILQRRLTPAAFEWKSQQQAKFLWNADPRLDLLKQVLNSNDNWFNRVEAEFIRRSVQRRQNNSRRTIGIVTGVIASLSGLTIFAFIQLQFSLLREKAARVENLLNATPIDGLVLAIQAIDQNRSWMPWNILNPVKFSLLNAIQVNRERNIFTGHTMFVRSVAFSLDGKMIVSASDDNTVRLWDLQGNPIGKPFQGHTRPVTSVAFSPDSKMIISASEDNTVRLWDLQGRPIRQPLSGHKLPVQSVAISPDSKMIVSGSEDGTVRLWDLQGKPIGKPFQGHTNAVWSVAISPDGKMIVSGSKDNTLRLWDLQGKPIRQLVPDKKSHVWSVAISPDGKVIASGRNDGIIHLWAISGKLIGQLVPDKTSAVLSIAFSPDGKTIVSGNYDNTVRLWNTSGKPIGQPLLGHIDTVQSVAISPNGKMIVSGSKDSTVRLWDISDPIGKPLKGHTDTAQSVAISPNGKMIVSGSKDSTVRLWNILGNLIGQPLQGHTDAVQSVAISPNGKMIVTGSDDKTVRLWNILGNPIGQPLQGHTGTVRAVAISPDGKMIVSGSDDKTVR</sequence>
<name>A0A951PP65_9CYAN</name>
<evidence type="ECO:0000256" key="1">
    <source>
        <dbReference type="ARBA" id="ARBA00022574"/>
    </source>
</evidence>
<dbReference type="InterPro" id="IPR049052">
    <property type="entry name" value="nSTAND1"/>
</dbReference>
<proteinExistence type="predicted"/>
<dbReference type="PROSITE" id="PS50082">
    <property type="entry name" value="WD_REPEATS_2"/>
    <property type="match status" value="10"/>
</dbReference>
<dbReference type="PANTHER" id="PTHR19848:SF8">
    <property type="entry name" value="F-BOX AND WD REPEAT DOMAIN CONTAINING 7"/>
    <property type="match status" value="1"/>
</dbReference>
<dbReference type="InterPro" id="IPR029030">
    <property type="entry name" value="Caspase-like_dom_sf"/>
</dbReference>
<dbReference type="GO" id="GO:0006508">
    <property type="term" value="P:proteolysis"/>
    <property type="evidence" value="ECO:0007669"/>
    <property type="project" value="InterPro"/>
</dbReference>
<dbReference type="Pfam" id="PF00656">
    <property type="entry name" value="Peptidase_C14"/>
    <property type="match status" value="1"/>
</dbReference>
<feature type="repeat" description="WD" evidence="3">
    <location>
        <begin position="1223"/>
        <end position="1252"/>
    </location>
</feature>
<accession>A0A951PP65</accession>
<dbReference type="InterPro" id="IPR036322">
    <property type="entry name" value="WD40_repeat_dom_sf"/>
</dbReference>
<evidence type="ECO:0000259" key="5">
    <source>
        <dbReference type="Pfam" id="PF20703"/>
    </source>
</evidence>
<dbReference type="InterPro" id="IPR020472">
    <property type="entry name" value="WD40_PAC1"/>
</dbReference>
<reference evidence="6" key="1">
    <citation type="submission" date="2021-05" db="EMBL/GenBank/DDBJ databases">
        <authorList>
            <person name="Pietrasiak N."/>
            <person name="Ward R."/>
            <person name="Stajich J.E."/>
            <person name="Kurbessoian T."/>
        </authorList>
    </citation>
    <scope>NUCLEOTIDE SEQUENCE</scope>
    <source>
        <strain evidence="6">CPER-KK1</strain>
    </source>
</reference>
<feature type="repeat" description="WD" evidence="3">
    <location>
        <begin position="888"/>
        <end position="922"/>
    </location>
</feature>
<dbReference type="GO" id="GO:0004197">
    <property type="term" value="F:cysteine-type endopeptidase activity"/>
    <property type="evidence" value="ECO:0007669"/>
    <property type="project" value="InterPro"/>
</dbReference>
<feature type="repeat" description="WD" evidence="3">
    <location>
        <begin position="1098"/>
        <end position="1132"/>
    </location>
</feature>
<organism evidence="6 7">
    <name type="scientific">Symplocastrum torsivum CPER-KK1</name>
    <dbReference type="NCBI Taxonomy" id="450513"/>
    <lineage>
        <taxon>Bacteria</taxon>
        <taxon>Bacillati</taxon>
        <taxon>Cyanobacteriota</taxon>
        <taxon>Cyanophyceae</taxon>
        <taxon>Oscillatoriophycideae</taxon>
        <taxon>Oscillatoriales</taxon>
        <taxon>Microcoleaceae</taxon>
        <taxon>Symplocastrum</taxon>
    </lineage>
</organism>
<feature type="repeat" description="WD" evidence="3">
    <location>
        <begin position="1181"/>
        <end position="1214"/>
    </location>
</feature>
<feature type="domain" description="Novel STAND NTPase 1" evidence="5">
    <location>
        <begin position="292"/>
        <end position="715"/>
    </location>
</feature>
<feature type="non-terminal residue" evidence="6">
    <location>
        <position position="1252"/>
    </location>
</feature>
<dbReference type="InterPro" id="IPR015943">
    <property type="entry name" value="WD40/YVTN_repeat-like_dom_sf"/>
</dbReference>
<dbReference type="InterPro" id="IPR011600">
    <property type="entry name" value="Pept_C14_caspase"/>
</dbReference>
<feature type="repeat" description="WD" evidence="3">
    <location>
        <begin position="846"/>
        <end position="880"/>
    </location>
</feature>
<dbReference type="Proteomes" id="UP000753908">
    <property type="component" value="Unassembled WGS sequence"/>
</dbReference>
<evidence type="ECO:0000313" key="7">
    <source>
        <dbReference type="Proteomes" id="UP000753908"/>
    </source>
</evidence>
<keyword evidence="1 3" id="KW-0853">WD repeat</keyword>
<dbReference type="Pfam" id="PF20703">
    <property type="entry name" value="nSTAND1"/>
    <property type="match status" value="1"/>
</dbReference>
<keyword evidence="2" id="KW-0677">Repeat</keyword>
<feature type="repeat" description="WD" evidence="3">
    <location>
        <begin position="1014"/>
        <end position="1045"/>
    </location>
</feature>
<dbReference type="AlphaFoldDB" id="A0A951PP65"/>
<protein>
    <submittedName>
        <fullName evidence="6">Caspase family protein</fullName>
    </submittedName>
</protein>
<gene>
    <name evidence="6" type="ORF">KME25_20455</name>
</gene>
<dbReference type="Gene3D" id="3.40.50.300">
    <property type="entry name" value="P-loop containing nucleotide triphosphate hydrolases"/>
    <property type="match status" value="1"/>
</dbReference>
<comment type="caution">
    <text evidence="6">The sequence shown here is derived from an EMBL/GenBank/DDBJ whole genome shotgun (WGS) entry which is preliminary data.</text>
</comment>
<feature type="repeat" description="WD" evidence="3">
    <location>
        <begin position="972"/>
        <end position="1006"/>
    </location>
</feature>
<evidence type="ECO:0000256" key="3">
    <source>
        <dbReference type="PROSITE-ProRule" id="PRU00221"/>
    </source>
</evidence>
<dbReference type="PRINTS" id="PR00320">
    <property type="entry name" value="GPROTEINBRPT"/>
</dbReference>
<dbReference type="SMART" id="SM00320">
    <property type="entry name" value="WD40"/>
    <property type="match status" value="10"/>
</dbReference>
<dbReference type="InterPro" id="IPR027417">
    <property type="entry name" value="P-loop_NTPase"/>
</dbReference>
<dbReference type="PROSITE" id="PS00678">
    <property type="entry name" value="WD_REPEATS_1"/>
    <property type="match status" value="7"/>
</dbReference>
<dbReference type="Gene3D" id="3.40.50.1460">
    <property type="match status" value="1"/>
</dbReference>
<dbReference type="PROSITE" id="PS50294">
    <property type="entry name" value="WD_REPEATS_REGION"/>
    <property type="match status" value="10"/>
</dbReference>